<organism evidence="1 2">
    <name type="scientific">Marinobacter nauticus</name>
    <name type="common">Marinobacter hydrocarbonoclasticus</name>
    <name type="synonym">Marinobacter aquaeolei</name>
    <dbReference type="NCBI Taxonomy" id="2743"/>
    <lineage>
        <taxon>Bacteria</taxon>
        <taxon>Pseudomonadati</taxon>
        <taxon>Pseudomonadota</taxon>
        <taxon>Gammaproteobacteria</taxon>
        <taxon>Pseudomonadales</taxon>
        <taxon>Marinobacteraceae</taxon>
        <taxon>Marinobacter</taxon>
    </lineage>
</organism>
<name>A0A368XR54_MARNT</name>
<gene>
    <name evidence="1" type="ORF">DET61_106123</name>
</gene>
<evidence type="ECO:0000313" key="2">
    <source>
        <dbReference type="Proteomes" id="UP000253647"/>
    </source>
</evidence>
<protein>
    <submittedName>
        <fullName evidence="1">Uncharacterized protein</fullName>
    </submittedName>
</protein>
<comment type="caution">
    <text evidence="1">The sequence shown here is derived from an EMBL/GenBank/DDBJ whole genome shotgun (WGS) entry which is preliminary data.</text>
</comment>
<sequence length="70" mass="7715">MPAANDSPRITASDDGYLILNYDDFLSENLLLIRKDNSEDLTDEEFSRLSELVFMFGAQASSIASSSGIH</sequence>
<dbReference type="Proteomes" id="UP000253647">
    <property type="component" value="Unassembled WGS sequence"/>
</dbReference>
<dbReference type="EMBL" id="QPJI01000006">
    <property type="protein sequence ID" value="RCW69027.1"/>
    <property type="molecule type" value="Genomic_DNA"/>
</dbReference>
<reference evidence="1 2" key="1">
    <citation type="submission" date="2018-07" db="EMBL/GenBank/DDBJ databases">
        <title>Freshwater and sediment microbial communities from various areas in North America, analyzing microbe dynamics in response to fracking.</title>
        <authorList>
            <person name="Lamendella R."/>
        </authorList>
    </citation>
    <scope>NUCLEOTIDE SEQUENCE [LARGE SCALE GENOMIC DNA]</scope>
    <source>
        <strain evidence="1 2">105B</strain>
    </source>
</reference>
<proteinExistence type="predicted"/>
<evidence type="ECO:0000313" key="1">
    <source>
        <dbReference type="EMBL" id="RCW69027.1"/>
    </source>
</evidence>
<dbReference type="AlphaFoldDB" id="A0A368XR54"/>
<accession>A0A368XR54</accession>